<keyword evidence="3" id="KW-1185">Reference proteome</keyword>
<protein>
    <submittedName>
        <fullName evidence="2">Uncharacterized protein</fullName>
    </submittedName>
</protein>
<evidence type="ECO:0000313" key="2">
    <source>
        <dbReference type="EMBL" id="KAA1078258.1"/>
    </source>
</evidence>
<comment type="caution">
    <text evidence="2">The sequence shown here is derived from an EMBL/GenBank/DDBJ whole genome shotgun (WGS) entry which is preliminary data.</text>
</comment>
<gene>
    <name evidence="2" type="ORF">PGT21_032010</name>
</gene>
<proteinExistence type="predicted"/>
<feature type="compositionally biased region" description="Polar residues" evidence="1">
    <location>
        <begin position="49"/>
        <end position="72"/>
    </location>
</feature>
<dbReference type="OrthoDB" id="10588039at2759"/>
<organism evidence="2 3">
    <name type="scientific">Puccinia graminis f. sp. tritici</name>
    <dbReference type="NCBI Taxonomy" id="56615"/>
    <lineage>
        <taxon>Eukaryota</taxon>
        <taxon>Fungi</taxon>
        <taxon>Dikarya</taxon>
        <taxon>Basidiomycota</taxon>
        <taxon>Pucciniomycotina</taxon>
        <taxon>Pucciniomycetes</taxon>
        <taxon>Pucciniales</taxon>
        <taxon>Pucciniaceae</taxon>
        <taxon>Puccinia</taxon>
    </lineage>
</organism>
<evidence type="ECO:0000313" key="3">
    <source>
        <dbReference type="Proteomes" id="UP000324748"/>
    </source>
</evidence>
<dbReference type="AlphaFoldDB" id="A0A5B0MQ87"/>
<feature type="region of interest" description="Disordered" evidence="1">
    <location>
        <begin position="21"/>
        <end position="80"/>
    </location>
</feature>
<dbReference type="EMBL" id="VSWC01000144">
    <property type="protein sequence ID" value="KAA1078258.1"/>
    <property type="molecule type" value="Genomic_DNA"/>
</dbReference>
<reference evidence="2 3" key="1">
    <citation type="submission" date="2019-05" db="EMBL/GenBank/DDBJ databases">
        <title>Emergence of the Ug99 lineage of the wheat stem rust pathogen through somatic hybridization.</title>
        <authorList>
            <person name="Li F."/>
            <person name="Upadhyaya N.M."/>
            <person name="Sperschneider J."/>
            <person name="Matny O."/>
            <person name="Nguyen-Phuc H."/>
            <person name="Mago R."/>
            <person name="Raley C."/>
            <person name="Miller M.E."/>
            <person name="Silverstein K.A.T."/>
            <person name="Henningsen E."/>
            <person name="Hirsch C.D."/>
            <person name="Visser B."/>
            <person name="Pretorius Z.A."/>
            <person name="Steffenson B.J."/>
            <person name="Schwessinger B."/>
            <person name="Dodds P.N."/>
            <person name="Figueroa M."/>
        </authorList>
    </citation>
    <scope>NUCLEOTIDE SEQUENCE [LARGE SCALE GENOMIC DNA]</scope>
    <source>
        <strain evidence="2">21-0</strain>
    </source>
</reference>
<accession>A0A5B0MQ87</accession>
<name>A0A5B0MQ87_PUCGR</name>
<evidence type="ECO:0000256" key="1">
    <source>
        <dbReference type="SAM" id="MobiDB-lite"/>
    </source>
</evidence>
<dbReference type="Proteomes" id="UP000324748">
    <property type="component" value="Unassembled WGS sequence"/>
</dbReference>
<sequence length="80" mass="9040">MYILSDFQFQLKDLKEVFRKESVSASSTHGNTPKEKQNQLVPTEHNKGSDLTISHQISTKPLVNRISQQSAEQRPAESLS</sequence>